<evidence type="ECO:0000256" key="7">
    <source>
        <dbReference type="SAM" id="SignalP"/>
    </source>
</evidence>
<dbReference type="SUPFAM" id="SSF53850">
    <property type="entry name" value="Periplasmic binding protein-like II"/>
    <property type="match status" value="1"/>
</dbReference>
<dbReference type="PROSITE" id="PS51257">
    <property type="entry name" value="PROKAR_LIPOPROTEIN"/>
    <property type="match status" value="1"/>
</dbReference>
<dbReference type="RefSeq" id="WP_139606608.1">
    <property type="nucleotide sequence ID" value="NZ_VDCQ01000070.1"/>
</dbReference>
<protein>
    <submittedName>
        <fullName evidence="8">Extracellular solute-binding protein</fullName>
    </submittedName>
</protein>
<keyword evidence="1" id="KW-1003">Cell membrane</keyword>
<evidence type="ECO:0000256" key="5">
    <source>
        <dbReference type="ARBA" id="ARBA00023288"/>
    </source>
</evidence>
<dbReference type="InterPro" id="IPR006059">
    <property type="entry name" value="SBP"/>
</dbReference>
<dbReference type="Proteomes" id="UP000307943">
    <property type="component" value="Unassembled WGS sequence"/>
</dbReference>
<evidence type="ECO:0000256" key="3">
    <source>
        <dbReference type="ARBA" id="ARBA00023136"/>
    </source>
</evidence>
<evidence type="ECO:0000256" key="6">
    <source>
        <dbReference type="SAM" id="MobiDB-lite"/>
    </source>
</evidence>
<proteinExistence type="predicted"/>
<dbReference type="Gene3D" id="3.40.190.10">
    <property type="entry name" value="Periplasmic binding protein-like II"/>
    <property type="match status" value="3"/>
</dbReference>
<comment type="caution">
    <text evidence="8">The sequence shown here is derived from an EMBL/GenBank/DDBJ whole genome shotgun (WGS) entry which is preliminary data.</text>
</comment>
<dbReference type="InterPro" id="IPR050490">
    <property type="entry name" value="Bact_solute-bd_prot1"/>
</dbReference>
<dbReference type="AlphaFoldDB" id="A0A5C4SZ96"/>
<keyword evidence="2 7" id="KW-0732">Signal</keyword>
<feature type="chain" id="PRO_5038927159" evidence="7">
    <location>
        <begin position="20"/>
        <end position="501"/>
    </location>
</feature>
<name>A0A5C4SZ96_9BACL</name>
<feature type="signal peptide" evidence="7">
    <location>
        <begin position="1"/>
        <end position="19"/>
    </location>
</feature>
<dbReference type="PANTHER" id="PTHR43649:SF33">
    <property type="entry name" value="POLYGALACTURONAN_RHAMNOGALACTURONAN-BINDING PROTEIN YTCQ"/>
    <property type="match status" value="1"/>
</dbReference>
<organism evidence="8 9">
    <name type="scientific">Paenibacillus hemerocallicola</name>
    <dbReference type="NCBI Taxonomy" id="1172614"/>
    <lineage>
        <taxon>Bacteria</taxon>
        <taxon>Bacillati</taxon>
        <taxon>Bacillota</taxon>
        <taxon>Bacilli</taxon>
        <taxon>Bacillales</taxon>
        <taxon>Paenibacillaceae</taxon>
        <taxon>Paenibacillus</taxon>
    </lineage>
</organism>
<feature type="compositionally biased region" description="Polar residues" evidence="6">
    <location>
        <begin position="24"/>
        <end position="38"/>
    </location>
</feature>
<feature type="region of interest" description="Disordered" evidence="6">
    <location>
        <begin position="23"/>
        <end position="46"/>
    </location>
</feature>
<dbReference type="PANTHER" id="PTHR43649">
    <property type="entry name" value="ARABINOSE-BINDING PROTEIN-RELATED"/>
    <property type="match status" value="1"/>
</dbReference>
<dbReference type="Pfam" id="PF01547">
    <property type="entry name" value="SBP_bac_1"/>
    <property type="match status" value="1"/>
</dbReference>
<keyword evidence="3" id="KW-0472">Membrane</keyword>
<evidence type="ECO:0000256" key="2">
    <source>
        <dbReference type="ARBA" id="ARBA00022729"/>
    </source>
</evidence>
<evidence type="ECO:0000313" key="9">
    <source>
        <dbReference type="Proteomes" id="UP000307943"/>
    </source>
</evidence>
<reference evidence="8 9" key="1">
    <citation type="submission" date="2019-05" db="EMBL/GenBank/DDBJ databases">
        <title>We sequenced the genome of Paenibacillus hemerocallicola KCTC 33185 for further insight into its adaptation and study the phylogeny of Paenibacillus.</title>
        <authorList>
            <person name="Narsing Rao M.P."/>
        </authorList>
    </citation>
    <scope>NUCLEOTIDE SEQUENCE [LARGE SCALE GENOMIC DNA]</scope>
    <source>
        <strain evidence="8 9">KCTC 33185</strain>
    </source>
</reference>
<keyword evidence="4" id="KW-0564">Palmitate</keyword>
<dbReference type="OrthoDB" id="2498644at2"/>
<evidence type="ECO:0000256" key="4">
    <source>
        <dbReference type="ARBA" id="ARBA00023139"/>
    </source>
</evidence>
<evidence type="ECO:0000313" key="8">
    <source>
        <dbReference type="EMBL" id="TNJ61890.1"/>
    </source>
</evidence>
<keyword evidence="5" id="KW-0449">Lipoprotein</keyword>
<sequence>MFKKTLSVLSIATLAASVAACGSATDSKTSGGSTTPADNKQAEANKPKPEFKALLQYSRFDPNAEFVAKYLNEKTGYKTTYDMLPVENFDEKLNLLMANKEPYAFMKLNATQYAKLASSGALEPLDELINKYGTNMKNVISQTSWNGAKLDGKIYGIPETGSGTIVNTALVTRQDWIDELGLKMPTTRDEFYTFLKTIREKKNVIPLTGGKSPMLAEVASTFGVTTTWNESGGKLTHMVENPGMKQYLAFMKKLYDEKLIDPEWSINQSNKVIENFTSGKAAIMMNGYYNMPTITTALNKNFPNAKIATMPFMKGDSGKMQVVAGGSIGWFIAVPKWSENKEEIIKYLDLKLDKDIFKGAAIGQEGVHHKFENGNYLPILPKFNDDLNNASSFLTGVDEKNYPIYWQARVRKDPVLTDAFTKIQENAKGSTVTDPLAFAPPIDAIAKNAQKLNKFMEDTFIKFIAGGESLDNYDKFLTQWKADGGADMIKAANDWYATTKK</sequence>
<gene>
    <name evidence="8" type="ORF">FE784_33510</name>
</gene>
<dbReference type="EMBL" id="VDCQ01000070">
    <property type="protein sequence ID" value="TNJ61890.1"/>
    <property type="molecule type" value="Genomic_DNA"/>
</dbReference>
<evidence type="ECO:0000256" key="1">
    <source>
        <dbReference type="ARBA" id="ARBA00022475"/>
    </source>
</evidence>
<keyword evidence="9" id="KW-1185">Reference proteome</keyword>
<accession>A0A5C4SZ96</accession>